<dbReference type="InterPro" id="IPR000160">
    <property type="entry name" value="GGDEF_dom"/>
</dbReference>
<name>A0ABU3S5J1_9HYPH</name>
<evidence type="ECO:0000313" key="6">
    <source>
        <dbReference type="Proteomes" id="UP001254257"/>
    </source>
</evidence>
<keyword evidence="5" id="KW-0808">Transferase</keyword>
<feature type="transmembrane region" description="Helical" evidence="3">
    <location>
        <begin position="179"/>
        <end position="200"/>
    </location>
</feature>
<comment type="catalytic activity">
    <reaction evidence="2">
        <text>2 GTP = 3',3'-c-di-GMP + 2 diphosphate</text>
        <dbReference type="Rhea" id="RHEA:24898"/>
        <dbReference type="ChEBI" id="CHEBI:33019"/>
        <dbReference type="ChEBI" id="CHEBI:37565"/>
        <dbReference type="ChEBI" id="CHEBI:58805"/>
        <dbReference type="EC" id="2.7.7.65"/>
    </reaction>
</comment>
<evidence type="ECO:0000256" key="2">
    <source>
        <dbReference type="ARBA" id="ARBA00034247"/>
    </source>
</evidence>
<evidence type="ECO:0000259" key="4">
    <source>
        <dbReference type="PROSITE" id="PS50887"/>
    </source>
</evidence>
<dbReference type="InterPro" id="IPR029787">
    <property type="entry name" value="Nucleotide_cyclase"/>
</dbReference>
<feature type="transmembrane region" description="Helical" evidence="3">
    <location>
        <begin position="106"/>
        <end position="126"/>
    </location>
</feature>
<evidence type="ECO:0000256" key="1">
    <source>
        <dbReference type="ARBA" id="ARBA00012528"/>
    </source>
</evidence>
<dbReference type="NCBIfam" id="TIGR00254">
    <property type="entry name" value="GGDEF"/>
    <property type="match status" value="1"/>
</dbReference>
<dbReference type="Pfam" id="PF00990">
    <property type="entry name" value="GGDEF"/>
    <property type="match status" value="1"/>
</dbReference>
<gene>
    <name evidence="5" type="ORF">RKE40_09170</name>
</gene>
<dbReference type="CDD" id="cd01949">
    <property type="entry name" value="GGDEF"/>
    <property type="match status" value="1"/>
</dbReference>
<dbReference type="Gene3D" id="3.30.70.270">
    <property type="match status" value="1"/>
</dbReference>
<dbReference type="EC" id="2.7.7.65" evidence="1"/>
<dbReference type="SMART" id="SM00267">
    <property type="entry name" value="GGDEF"/>
    <property type="match status" value="1"/>
</dbReference>
<keyword evidence="3" id="KW-0812">Transmembrane</keyword>
<keyword evidence="5" id="KW-0548">Nucleotidyltransferase</keyword>
<dbReference type="PANTHER" id="PTHR45138">
    <property type="entry name" value="REGULATORY COMPONENTS OF SENSORY TRANSDUCTION SYSTEM"/>
    <property type="match status" value="1"/>
</dbReference>
<dbReference type="SUPFAM" id="SSF55073">
    <property type="entry name" value="Nucleotide cyclase"/>
    <property type="match status" value="1"/>
</dbReference>
<protein>
    <recommendedName>
        <fullName evidence="1">diguanylate cyclase</fullName>
        <ecNumber evidence="1">2.7.7.65</ecNumber>
    </recommendedName>
</protein>
<keyword evidence="6" id="KW-1185">Reference proteome</keyword>
<evidence type="ECO:0000256" key="3">
    <source>
        <dbReference type="SAM" id="Phobius"/>
    </source>
</evidence>
<dbReference type="InterPro" id="IPR050469">
    <property type="entry name" value="Diguanylate_Cyclase"/>
</dbReference>
<dbReference type="EMBL" id="JAWDID010000010">
    <property type="protein sequence ID" value="MDU0340051.1"/>
    <property type="molecule type" value="Genomic_DNA"/>
</dbReference>
<dbReference type="RefSeq" id="WP_316017925.1">
    <property type="nucleotide sequence ID" value="NZ_JAWDID010000010.1"/>
</dbReference>
<dbReference type="GO" id="GO:0052621">
    <property type="term" value="F:diguanylate cyclase activity"/>
    <property type="evidence" value="ECO:0007669"/>
    <property type="project" value="UniProtKB-EC"/>
</dbReference>
<proteinExistence type="predicted"/>
<dbReference type="InterPro" id="IPR043128">
    <property type="entry name" value="Rev_trsase/Diguanyl_cyclase"/>
</dbReference>
<accession>A0ABU3S5J1</accession>
<keyword evidence="3" id="KW-1133">Transmembrane helix</keyword>
<feature type="transmembrane region" description="Helical" evidence="3">
    <location>
        <begin position="138"/>
        <end position="159"/>
    </location>
</feature>
<sequence length="374" mass="40810">MMLANGTVLGFMHGDLPVSLRPASRSWQSGTLLVACGCAMYAVQPLLPLPVMVTVSNGLILLGLTAYCRALYAFYERSPRAWLPLPAILGVLGVFWFSAVQPNTEIRIVLISAAWLVLMGNSVLILKRGARRDDALSRRMLLAIFAGVFLFTALRLLHYVRLGMAADFSIATDASWMNLATPMLGAALPVIGTTAFVLMCSERIRRQWERAASTDYLTDLPNRRTLTQAGVERFKAARAREEGFAIAVIDIDRFKTINDQYGHETGDIALKHVGARLKSAIRDVDLVARTGGEEFVVLFDRVGPEEVEAAAERLRSAVRLHSFTAGTVKISITVSVGVAICRGEDADFNALLRRADEALYAAKSAGRNQVKLAA</sequence>
<keyword evidence="3" id="KW-0472">Membrane</keyword>
<feature type="transmembrane region" description="Helical" evidence="3">
    <location>
        <begin position="82"/>
        <end position="100"/>
    </location>
</feature>
<feature type="transmembrane region" description="Helical" evidence="3">
    <location>
        <begin position="53"/>
        <end position="75"/>
    </location>
</feature>
<reference evidence="5 6" key="1">
    <citation type="submission" date="2023-09" db="EMBL/GenBank/DDBJ databases">
        <title>Whole genome shotgun sequencing (WGS) of Bosea sp. ZW T0_25, isolated from stored onions (Allium cepa).</title>
        <authorList>
            <person name="Stoll D.A."/>
            <person name="Huch M."/>
        </authorList>
    </citation>
    <scope>NUCLEOTIDE SEQUENCE [LARGE SCALE GENOMIC DNA]</scope>
    <source>
        <strain evidence="5 6">ZW T0_25</strain>
    </source>
</reference>
<feature type="domain" description="GGDEF" evidence="4">
    <location>
        <begin position="242"/>
        <end position="374"/>
    </location>
</feature>
<comment type="caution">
    <text evidence="5">The sequence shown here is derived from an EMBL/GenBank/DDBJ whole genome shotgun (WGS) entry which is preliminary data.</text>
</comment>
<dbReference type="Proteomes" id="UP001254257">
    <property type="component" value="Unassembled WGS sequence"/>
</dbReference>
<organism evidence="5 6">
    <name type="scientific">Bosea rubneri</name>
    <dbReference type="NCBI Taxonomy" id="3075434"/>
    <lineage>
        <taxon>Bacteria</taxon>
        <taxon>Pseudomonadati</taxon>
        <taxon>Pseudomonadota</taxon>
        <taxon>Alphaproteobacteria</taxon>
        <taxon>Hyphomicrobiales</taxon>
        <taxon>Boseaceae</taxon>
        <taxon>Bosea</taxon>
    </lineage>
</organism>
<dbReference type="PROSITE" id="PS50887">
    <property type="entry name" value="GGDEF"/>
    <property type="match status" value="1"/>
</dbReference>
<dbReference type="PANTHER" id="PTHR45138:SF9">
    <property type="entry name" value="DIGUANYLATE CYCLASE DGCM-RELATED"/>
    <property type="match status" value="1"/>
</dbReference>
<evidence type="ECO:0000313" key="5">
    <source>
        <dbReference type="EMBL" id="MDU0340051.1"/>
    </source>
</evidence>